<dbReference type="Pfam" id="PF00501">
    <property type="entry name" value="AMP-binding"/>
    <property type="match status" value="1"/>
</dbReference>
<evidence type="ECO:0000313" key="6">
    <source>
        <dbReference type="EMBL" id="AOR31284.1"/>
    </source>
</evidence>
<comment type="similarity">
    <text evidence="2">Belongs to the ATP-dependent AMP-binding enzyme family.</text>
</comment>
<dbReference type="InterPro" id="IPR001242">
    <property type="entry name" value="Condensation_dom"/>
</dbReference>
<dbReference type="EMBL" id="CP017248">
    <property type="protein sequence ID" value="AOR31284.1"/>
    <property type="molecule type" value="Genomic_DNA"/>
</dbReference>
<dbReference type="Gene3D" id="3.30.559.30">
    <property type="entry name" value="Nonribosomal peptide synthetase, condensation domain"/>
    <property type="match status" value="2"/>
</dbReference>
<proteinExistence type="inferred from homology"/>
<name>A0A1D7Y6Z2_9ACTN</name>
<dbReference type="PANTHER" id="PTHR45527">
    <property type="entry name" value="NONRIBOSOMAL PEPTIDE SYNTHETASE"/>
    <property type="match status" value="1"/>
</dbReference>
<dbReference type="Gene3D" id="3.40.50.1820">
    <property type="entry name" value="alpha/beta hydrolase"/>
    <property type="match status" value="1"/>
</dbReference>
<dbReference type="PROSITE" id="PS00455">
    <property type="entry name" value="AMP_BINDING"/>
    <property type="match status" value="1"/>
</dbReference>
<dbReference type="SUPFAM" id="SSF52777">
    <property type="entry name" value="CoA-dependent acyltransferases"/>
    <property type="match status" value="2"/>
</dbReference>
<dbReference type="SMART" id="SM00824">
    <property type="entry name" value="PKS_TE"/>
    <property type="match status" value="1"/>
</dbReference>
<dbReference type="FunFam" id="3.40.50.12780:FF:000012">
    <property type="entry name" value="Non-ribosomal peptide synthetase"/>
    <property type="match status" value="1"/>
</dbReference>
<dbReference type="InterPro" id="IPR020845">
    <property type="entry name" value="AMP-binding_CS"/>
</dbReference>
<dbReference type="Gene3D" id="3.40.50.980">
    <property type="match status" value="2"/>
</dbReference>
<dbReference type="GO" id="GO:0008610">
    <property type="term" value="P:lipid biosynthetic process"/>
    <property type="evidence" value="ECO:0007669"/>
    <property type="project" value="UniProtKB-ARBA"/>
</dbReference>
<dbReference type="GO" id="GO:0009366">
    <property type="term" value="C:enterobactin synthetase complex"/>
    <property type="evidence" value="ECO:0007669"/>
    <property type="project" value="TreeGrafter"/>
</dbReference>
<dbReference type="InterPro" id="IPR036736">
    <property type="entry name" value="ACP-like_sf"/>
</dbReference>
<dbReference type="SUPFAM" id="SSF47336">
    <property type="entry name" value="ACP-like"/>
    <property type="match status" value="1"/>
</dbReference>
<dbReference type="InterPro" id="IPR001031">
    <property type="entry name" value="Thioesterase"/>
</dbReference>
<dbReference type="InterPro" id="IPR000873">
    <property type="entry name" value="AMP-dep_synth/lig_dom"/>
</dbReference>
<dbReference type="InterPro" id="IPR029058">
    <property type="entry name" value="AB_hydrolase_fold"/>
</dbReference>
<dbReference type="InterPro" id="IPR009081">
    <property type="entry name" value="PP-bd_ACP"/>
</dbReference>
<dbReference type="NCBIfam" id="TIGR01733">
    <property type="entry name" value="AA-adenyl-dom"/>
    <property type="match status" value="1"/>
</dbReference>
<dbReference type="InterPro" id="IPR010071">
    <property type="entry name" value="AA_adenyl_dom"/>
</dbReference>
<keyword evidence="3" id="KW-0596">Phosphopantetheine</keyword>
<keyword evidence="7" id="KW-1185">Reference proteome</keyword>
<dbReference type="InterPro" id="IPR020802">
    <property type="entry name" value="TesA-like"/>
</dbReference>
<evidence type="ECO:0000256" key="1">
    <source>
        <dbReference type="ARBA" id="ARBA00001957"/>
    </source>
</evidence>
<dbReference type="PROSITE" id="PS50075">
    <property type="entry name" value="CARRIER"/>
    <property type="match status" value="1"/>
</dbReference>
<dbReference type="GO" id="GO:0009239">
    <property type="term" value="P:enterobactin biosynthetic process"/>
    <property type="evidence" value="ECO:0007669"/>
    <property type="project" value="TreeGrafter"/>
</dbReference>
<evidence type="ECO:0000259" key="5">
    <source>
        <dbReference type="PROSITE" id="PS50075"/>
    </source>
</evidence>
<dbReference type="SUPFAM" id="SSF53474">
    <property type="entry name" value="alpha/beta-Hydrolases"/>
    <property type="match status" value="1"/>
</dbReference>
<dbReference type="InterPro" id="IPR023213">
    <property type="entry name" value="CAT-like_dom_sf"/>
</dbReference>
<dbReference type="Gene3D" id="3.30.300.30">
    <property type="match status" value="1"/>
</dbReference>
<dbReference type="Pfam" id="PF00668">
    <property type="entry name" value="Condensation"/>
    <property type="match status" value="1"/>
</dbReference>
<dbReference type="FunFam" id="3.40.50.980:FF:000001">
    <property type="entry name" value="Non-ribosomal peptide synthetase"/>
    <property type="match status" value="1"/>
</dbReference>
<dbReference type="InterPro" id="IPR025110">
    <property type="entry name" value="AMP-bd_C"/>
</dbReference>
<dbReference type="SUPFAM" id="SSF56801">
    <property type="entry name" value="Acetyl-CoA synthetase-like"/>
    <property type="match status" value="1"/>
</dbReference>
<evidence type="ECO:0000256" key="2">
    <source>
        <dbReference type="ARBA" id="ARBA00006432"/>
    </source>
</evidence>
<gene>
    <name evidence="6" type="ORF">BFF78_09750</name>
</gene>
<dbReference type="GO" id="GO:0043041">
    <property type="term" value="P:amino acid activation for nonribosomal peptide biosynthetic process"/>
    <property type="evidence" value="ECO:0007669"/>
    <property type="project" value="TreeGrafter"/>
</dbReference>
<dbReference type="InterPro" id="IPR045851">
    <property type="entry name" value="AMP-bd_C_sf"/>
</dbReference>
<reference evidence="7" key="1">
    <citation type="submission" date="2016-09" db="EMBL/GenBank/DDBJ databases">
        <title>Streptomyces puniciscabiei strain:TW1S1 Genome sequencing and assembly.</title>
        <authorList>
            <person name="Kim M.-K."/>
            <person name="Kim S.B."/>
        </authorList>
    </citation>
    <scope>NUCLEOTIDE SEQUENCE [LARGE SCALE GENOMIC DNA]</scope>
    <source>
        <strain evidence="7">TW1S1</strain>
    </source>
</reference>
<organism evidence="6 7">
    <name type="scientific">Streptomyces fodineus</name>
    <dbReference type="NCBI Taxonomy" id="1904616"/>
    <lineage>
        <taxon>Bacteria</taxon>
        <taxon>Bacillati</taxon>
        <taxon>Actinomycetota</taxon>
        <taxon>Actinomycetes</taxon>
        <taxon>Kitasatosporales</taxon>
        <taxon>Streptomycetaceae</taxon>
        <taxon>Streptomyces</taxon>
    </lineage>
</organism>
<dbReference type="FunFam" id="3.40.50.980:FF:000002">
    <property type="entry name" value="Enterobactin synthetase component F"/>
    <property type="match status" value="1"/>
</dbReference>
<dbReference type="SMART" id="SM00823">
    <property type="entry name" value="PKS_PP"/>
    <property type="match status" value="1"/>
</dbReference>
<dbReference type="Gene3D" id="2.30.38.10">
    <property type="entry name" value="Luciferase, Domain 3"/>
    <property type="match status" value="1"/>
</dbReference>
<dbReference type="GO" id="GO:0047527">
    <property type="term" value="F:2,3-dihydroxybenzoate-serine ligase activity"/>
    <property type="evidence" value="ECO:0007669"/>
    <property type="project" value="TreeGrafter"/>
</dbReference>
<dbReference type="PROSITE" id="PS00012">
    <property type="entry name" value="PHOSPHOPANTETHEINE"/>
    <property type="match status" value="1"/>
</dbReference>
<dbReference type="InterPro" id="IPR006162">
    <property type="entry name" value="Ppantetheine_attach_site"/>
</dbReference>
<dbReference type="FunFam" id="1.10.1200.10:FF:000016">
    <property type="entry name" value="Non-ribosomal peptide synthase"/>
    <property type="match status" value="1"/>
</dbReference>
<dbReference type="Proteomes" id="UP000094960">
    <property type="component" value="Chromosome"/>
</dbReference>
<protein>
    <submittedName>
        <fullName evidence="6">Non-ribosomal peptide synthetase</fullName>
    </submittedName>
</protein>
<sequence>MRIMLGDGIPLTAAQAGIWFAQQLDPKNPIYNAAEYLEIRGAIDADVFEQALRRLVREAEALRMRVVEDGEGLWQIADPDPRWTLQRLDLRHEEDPETAAEQWMRETLAEPVDPRHDLLFRFALLRVATDRYLWFYRYHHVTVDGFAVALLARRAADLYTALAAGREPAPSGFGPVADLVEADAAYRRGERFAADREFWRERLAGCPEPAGLSDRTPVMAHGLVRRTSFLTTDGLERLRDTAREVGVTWPATMMTAAALYLQRSTGADEVVLGVPVSCRLGRAARSVPGMVSNVVPLRVPVTQGLTLAALLEQVSAELRAVMKHQHYRYEDLVRDRNLLGGGGRLTGPEINIMMFDYGLTFGDAPAVVHNLSIGPSDDLSLIVYERSDGRGLQVDFDANPALYSGEQLAAHQHRFIGFLQRLADAGPDTPVGHIDLLDATERDLVVRAHNDTAHPVPDTTLTELLEQQARRTPGAPALRFEDSTLTYRELHARADRLAHLLRASGVGPESIVALAVPRSPDLVTALLAVVKAGAAYLPVDPDYPAERIRFMLGDARPALLLTTATTAAGLPGELSVPLLVLDADDTADRLAAQPGTPPAGPAPAGDHPAYVIYTSGSTGRPKGAVVPHRAIANRLLWMQHRYGLGADDRVLQKTPSGFDVSVWEFFWPLITGAALVVARPEGHKDPRYLAELIRAERITTTHFVPSMLQVFLEEPAAARCTGLRRVICSGEALPEELQNRFFRVLPRVGLYNLYGPTEAAVDVTCWECAPGAGPVPIGHPIWNTRTYVLDPALRPAAPGTPGELYLAGVQPARGYLGRPGLSAERFVADPYGPPGSRMYRTGDLARWSDHGALVYLGRTDDQVKIRGLRIELGEIETALARHPGIRHTAVVTREDQPGEKRIVAYVVPSDGTAPGTDELRRELAAHLPDHMIPAAFVGLPELPVTPNGKLDRRALPAPDLATAGTGRAPGNPREELVCHLFADVLGLPRTGMDDNFFALGGHSLLATRLINRVRETFGAELTIRSVFEAPTPALLAARIAGGDRHEDPLDVVLPLRPHGSRPAVFCVHPAGGLGWCYAGLIRHLDPDVPVYALQARGLDGTGPLPGSFHEMAADYIEQIRRIQPHGPYHLLGYSSGGIAAHVIACALQAAGEEVGLLAILDTYPGQTLAELGEQEILADLLRWVGYDRRYLGKKPLRHDKVVQILRRLGSSLASLEPHHIAAIGRVYANGRDLVHEFVPDRFDSDVTVLVASLDKVDISPTPETWRPYVGGDITAHYLERSHNDLMKPAALAEIGRILAAELRRIEAAAPQPSPAGV</sequence>
<feature type="domain" description="Carrier" evidence="5">
    <location>
        <begin position="968"/>
        <end position="1043"/>
    </location>
</feature>
<dbReference type="KEGG" id="spun:BFF78_09750"/>
<dbReference type="Gene3D" id="3.30.559.10">
    <property type="entry name" value="Chloramphenicol acetyltransferase-like domain"/>
    <property type="match status" value="1"/>
</dbReference>
<dbReference type="InterPro" id="IPR020806">
    <property type="entry name" value="PKS_PP-bd"/>
</dbReference>
<dbReference type="PANTHER" id="PTHR45527:SF1">
    <property type="entry name" value="FATTY ACID SYNTHASE"/>
    <property type="match status" value="1"/>
</dbReference>
<evidence type="ECO:0000313" key="7">
    <source>
        <dbReference type="Proteomes" id="UP000094960"/>
    </source>
</evidence>
<dbReference type="CDD" id="cd17646">
    <property type="entry name" value="A_NRPS_AB3403-like"/>
    <property type="match status" value="1"/>
</dbReference>
<dbReference type="GO" id="GO:0031177">
    <property type="term" value="F:phosphopantetheine binding"/>
    <property type="evidence" value="ECO:0007669"/>
    <property type="project" value="InterPro"/>
</dbReference>
<accession>A0A1D7Y6Z2</accession>
<dbReference type="Pfam" id="PF00975">
    <property type="entry name" value="Thioesterase"/>
    <property type="match status" value="1"/>
</dbReference>
<comment type="cofactor">
    <cofactor evidence="1">
        <name>pantetheine 4'-phosphate</name>
        <dbReference type="ChEBI" id="CHEBI:47942"/>
    </cofactor>
</comment>
<evidence type="ECO:0000256" key="4">
    <source>
        <dbReference type="ARBA" id="ARBA00022553"/>
    </source>
</evidence>
<dbReference type="GO" id="GO:0072330">
    <property type="term" value="P:monocarboxylic acid biosynthetic process"/>
    <property type="evidence" value="ECO:0007669"/>
    <property type="project" value="UniProtKB-ARBA"/>
</dbReference>
<dbReference type="GO" id="GO:0005829">
    <property type="term" value="C:cytosol"/>
    <property type="evidence" value="ECO:0007669"/>
    <property type="project" value="TreeGrafter"/>
</dbReference>
<evidence type="ECO:0000256" key="3">
    <source>
        <dbReference type="ARBA" id="ARBA00022450"/>
    </source>
</evidence>
<keyword evidence="4" id="KW-0597">Phosphoprotein</keyword>
<dbReference type="Pfam" id="PF13193">
    <property type="entry name" value="AMP-binding_C"/>
    <property type="match status" value="1"/>
</dbReference>
<dbReference type="FunFam" id="3.30.300.30:FF:000010">
    <property type="entry name" value="Enterobactin synthetase component F"/>
    <property type="match status" value="1"/>
</dbReference>
<dbReference type="Pfam" id="PF00550">
    <property type="entry name" value="PP-binding"/>
    <property type="match status" value="1"/>
</dbReference>